<gene>
    <name evidence="1" type="ORF">CDAUBV1_LOCUS8829</name>
</gene>
<accession>A0AAV2TFQ9</accession>
<reference evidence="1" key="1">
    <citation type="submission" date="2024-06" db="EMBL/GenBank/DDBJ databases">
        <authorList>
            <person name="Liu X."/>
            <person name="Lenzi L."/>
            <person name="Haldenby T S."/>
            <person name="Uol C."/>
        </authorList>
    </citation>
    <scope>NUCLEOTIDE SEQUENCE</scope>
</reference>
<evidence type="ECO:0000313" key="2">
    <source>
        <dbReference type="Proteomes" id="UP001497525"/>
    </source>
</evidence>
<evidence type="ECO:0000313" key="1">
    <source>
        <dbReference type="EMBL" id="CAL5134876.1"/>
    </source>
</evidence>
<dbReference type="EMBL" id="CAXLJL010000234">
    <property type="protein sequence ID" value="CAL5134876.1"/>
    <property type="molecule type" value="Genomic_DNA"/>
</dbReference>
<name>A0AAV2TFQ9_CALDB</name>
<organism evidence="1 2">
    <name type="scientific">Calicophoron daubneyi</name>
    <name type="common">Rumen fluke</name>
    <name type="synonym">Paramphistomum daubneyi</name>
    <dbReference type="NCBI Taxonomy" id="300641"/>
    <lineage>
        <taxon>Eukaryota</taxon>
        <taxon>Metazoa</taxon>
        <taxon>Spiralia</taxon>
        <taxon>Lophotrochozoa</taxon>
        <taxon>Platyhelminthes</taxon>
        <taxon>Trematoda</taxon>
        <taxon>Digenea</taxon>
        <taxon>Plagiorchiida</taxon>
        <taxon>Pronocephalata</taxon>
        <taxon>Paramphistomoidea</taxon>
        <taxon>Paramphistomidae</taxon>
        <taxon>Calicophoron</taxon>
    </lineage>
</organism>
<protein>
    <submittedName>
        <fullName evidence="1">Uncharacterized protein</fullName>
    </submittedName>
</protein>
<dbReference type="AlphaFoldDB" id="A0AAV2TFQ9"/>
<comment type="caution">
    <text evidence="1">The sequence shown here is derived from an EMBL/GenBank/DDBJ whole genome shotgun (WGS) entry which is preliminary data.</text>
</comment>
<sequence>MNLWYALHYQALIDIPQRKTGEKVLVAQFANDLRYTSGVCGPVADSLSRSEITPAHFTMDRSLTATAETTDPEVERPAVPHILVAESSAGHSGHYSPVRHFPRHEVAIGAGGILQDGASCDS</sequence>
<proteinExistence type="predicted"/>
<dbReference type="Proteomes" id="UP001497525">
    <property type="component" value="Unassembled WGS sequence"/>
</dbReference>